<dbReference type="GO" id="GO:0030145">
    <property type="term" value="F:manganese ion binding"/>
    <property type="evidence" value="ECO:0007669"/>
    <property type="project" value="InterPro"/>
</dbReference>
<keyword evidence="7" id="KW-0694">RNA-binding</keyword>
<evidence type="ECO:0000256" key="4">
    <source>
        <dbReference type="ARBA" id="ARBA00022490"/>
    </source>
</evidence>
<protein>
    <recommendedName>
        <fullName evidence="10">Nudix hydrolase domain-containing protein</fullName>
    </recommendedName>
</protein>
<evidence type="ECO:0000256" key="8">
    <source>
        <dbReference type="ARBA" id="ARBA00023211"/>
    </source>
</evidence>
<dbReference type="Gene3D" id="1.10.10.1050">
    <property type="entry name" value="Dcp2, box A domain"/>
    <property type="match status" value="1"/>
</dbReference>
<proteinExistence type="inferred from homology"/>
<evidence type="ECO:0000256" key="2">
    <source>
        <dbReference type="ARBA" id="ARBA00004496"/>
    </source>
</evidence>
<evidence type="ECO:0000256" key="6">
    <source>
        <dbReference type="ARBA" id="ARBA00022801"/>
    </source>
</evidence>
<dbReference type="SUPFAM" id="SSF140586">
    <property type="entry name" value="Dcp2 domain-like"/>
    <property type="match status" value="1"/>
</dbReference>
<keyword evidence="4" id="KW-0963">Cytoplasm</keyword>
<feature type="compositionally biased region" description="Low complexity" evidence="9">
    <location>
        <begin position="424"/>
        <end position="434"/>
    </location>
</feature>
<dbReference type="GO" id="GO:0005737">
    <property type="term" value="C:cytoplasm"/>
    <property type="evidence" value="ECO:0007669"/>
    <property type="project" value="UniProtKB-SubCell"/>
</dbReference>
<evidence type="ECO:0000256" key="9">
    <source>
        <dbReference type="SAM" id="MobiDB-lite"/>
    </source>
</evidence>
<feature type="region of interest" description="Disordered" evidence="9">
    <location>
        <begin position="1"/>
        <end position="33"/>
    </location>
</feature>
<feature type="compositionally biased region" description="Low complexity" evidence="9">
    <location>
        <begin position="309"/>
        <end position="319"/>
    </location>
</feature>
<keyword evidence="8" id="KW-0464">Manganese</keyword>
<name>A0A7S0YNN9_9CRYP</name>
<dbReference type="GO" id="GO:0000290">
    <property type="term" value="P:deadenylation-dependent decapping of nuclear-transcribed mRNA"/>
    <property type="evidence" value="ECO:0007669"/>
    <property type="project" value="InterPro"/>
</dbReference>
<feature type="region of interest" description="Disordered" evidence="9">
    <location>
        <begin position="296"/>
        <end position="355"/>
    </location>
</feature>
<dbReference type="Pfam" id="PF05026">
    <property type="entry name" value="DCP2"/>
    <property type="match status" value="1"/>
</dbReference>
<keyword evidence="6" id="KW-0378">Hydrolase</keyword>
<dbReference type="FunFam" id="3.90.79.10:FF:000003">
    <property type="entry name" value="M7GpppN-mRNA hydrolase isoform 2"/>
    <property type="match status" value="1"/>
</dbReference>
<dbReference type="InterPro" id="IPR020084">
    <property type="entry name" value="NUDIX_hydrolase_CS"/>
</dbReference>
<comment type="subcellular location">
    <subcellularLocation>
        <location evidence="2">Cytoplasm</location>
    </subcellularLocation>
</comment>
<dbReference type="PROSITE" id="PS00893">
    <property type="entry name" value="NUDIX_BOX"/>
    <property type="match status" value="1"/>
</dbReference>
<keyword evidence="5" id="KW-0479">Metal-binding</keyword>
<evidence type="ECO:0000256" key="7">
    <source>
        <dbReference type="ARBA" id="ARBA00022884"/>
    </source>
</evidence>
<dbReference type="PANTHER" id="PTHR23114">
    <property type="entry name" value="M7GPPPN-MRNA HYDROLASE"/>
    <property type="match status" value="1"/>
</dbReference>
<sequence length="470" mass="50792">MATAVMGAADGMMGSMKKRKGRSQKGQQAAAPAAAPAGVAGAPLIPGTWDESQLLAAAAAAQAPPPPASGMNLALDDLASRFILNCPAETARDEMMLLMFEVEKAFWFYLDFWREHDTSLPSLGMRDFSHKLFGHCAMLQPYAGQLDTILTKWNAYKREVPTFGAVILDESLTKVLLVRGWNSKTWGWPKGKVNKDEDQIVCAAREVQEEIGFDVSPYLRPDWVISLKVGEVVMKLFVAAGVPESTYFETQTRKEISEIKWHNLKDLGKDSGPKLFSVMPVLGRLKSWIAQYRQASSRSGSRAKTPPKAAAQEVAAANASPHRATSGKKGKKGAEEGRRVPKAEMDAAGVTRNNEHTFGGNVSGFSAEDMFRVNEELTGRKSSYKLDLYTTKLGGSGEAAGAKAEECMYAERYRPMEVAEAAREASGATTAAGSQEHSDSSPTAGPDDGKSRSFDGFRLDAGAIMGAMTF</sequence>
<dbReference type="PROSITE" id="PS51462">
    <property type="entry name" value="NUDIX"/>
    <property type="match status" value="1"/>
</dbReference>
<dbReference type="GO" id="GO:0140933">
    <property type="term" value="F:5'-(N(7)-methylguanosine 5'-triphospho)-[mRNA] hydrolase activity"/>
    <property type="evidence" value="ECO:0007669"/>
    <property type="project" value="InterPro"/>
</dbReference>
<dbReference type="SUPFAM" id="SSF55811">
    <property type="entry name" value="Nudix"/>
    <property type="match status" value="1"/>
</dbReference>
<evidence type="ECO:0000256" key="5">
    <source>
        <dbReference type="ARBA" id="ARBA00022723"/>
    </source>
</evidence>
<comment type="similarity">
    <text evidence="3">Belongs to the Nudix hydrolase family. DCP2 subfamily.</text>
</comment>
<organism evidence="11">
    <name type="scientific">Hemiselmis tepida</name>
    <dbReference type="NCBI Taxonomy" id="464990"/>
    <lineage>
        <taxon>Eukaryota</taxon>
        <taxon>Cryptophyceae</taxon>
        <taxon>Cryptomonadales</taxon>
        <taxon>Hemiselmidaceae</taxon>
        <taxon>Hemiselmis</taxon>
    </lineage>
</organism>
<dbReference type="GO" id="GO:0000184">
    <property type="term" value="P:nuclear-transcribed mRNA catabolic process, nonsense-mediated decay"/>
    <property type="evidence" value="ECO:0007669"/>
    <property type="project" value="InterPro"/>
</dbReference>
<comment type="cofactor">
    <cofactor evidence="1">
        <name>Mn(2+)</name>
        <dbReference type="ChEBI" id="CHEBI:29035"/>
    </cofactor>
</comment>
<dbReference type="GO" id="GO:0003723">
    <property type="term" value="F:RNA binding"/>
    <property type="evidence" value="ECO:0007669"/>
    <property type="project" value="UniProtKB-KW"/>
</dbReference>
<feature type="region of interest" description="Disordered" evidence="9">
    <location>
        <begin position="420"/>
        <end position="455"/>
    </location>
</feature>
<dbReference type="InterPro" id="IPR007722">
    <property type="entry name" value="DCP2_BoxA"/>
</dbReference>
<feature type="compositionally biased region" description="Low complexity" evidence="9">
    <location>
        <begin position="24"/>
        <end position="33"/>
    </location>
</feature>
<dbReference type="Gene3D" id="3.90.79.10">
    <property type="entry name" value="Nucleoside Triphosphate Pyrophosphohydrolase"/>
    <property type="match status" value="1"/>
</dbReference>
<feature type="domain" description="Nudix hydrolase" evidence="10">
    <location>
        <begin position="158"/>
        <end position="286"/>
    </location>
</feature>
<dbReference type="InterPro" id="IPR000086">
    <property type="entry name" value="NUDIX_hydrolase_dom"/>
</dbReference>
<dbReference type="InterPro" id="IPR036189">
    <property type="entry name" value="DCP2_BoxA_sf"/>
</dbReference>
<dbReference type="InterPro" id="IPR044099">
    <property type="entry name" value="Dcp2_NUDIX"/>
</dbReference>
<feature type="compositionally biased region" description="Basic and acidic residues" evidence="9">
    <location>
        <begin position="332"/>
        <end position="345"/>
    </location>
</feature>
<dbReference type="SMART" id="SM01125">
    <property type="entry name" value="DCP2"/>
    <property type="match status" value="1"/>
</dbReference>
<dbReference type="Pfam" id="PF00293">
    <property type="entry name" value="NUDIX"/>
    <property type="match status" value="1"/>
</dbReference>
<reference evidence="11" key="1">
    <citation type="submission" date="2021-01" db="EMBL/GenBank/DDBJ databases">
        <authorList>
            <person name="Corre E."/>
            <person name="Pelletier E."/>
            <person name="Niang G."/>
            <person name="Scheremetjew M."/>
            <person name="Finn R."/>
            <person name="Kale V."/>
            <person name="Holt S."/>
            <person name="Cochrane G."/>
            <person name="Meng A."/>
            <person name="Brown T."/>
            <person name="Cohen L."/>
        </authorList>
    </citation>
    <scope>NUCLEOTIDE SEQUENCE</scope>
    <source>
        <strain evidence="11">CCMP443</strain>
    </source>
</reference>
<evidence type="ECO:0000313" key="11">
    <source>
        <dbReference type="EMBL" id="CAD8785642.1"/>
    </source>
</evidence>
<gene>
    <name evidence="11" type="ORF">HTEP1355_LOCUS4142</name>
</gene>
<evidence type="ECO:0000259" key="10">
    <source>
        <dbReference type="PROSITE" id="PS51462"/>
    </source>
</evidence>
<dbReference type="InterPro" id="IPR015797">
    <property type="entry name" value="NUDIX_hydrolase-like_dom_sf"/>
</dbReference>
<dbReference type="CDD" id="cd03672">
    <property type="entry name" value="NUDIX_Dcp2p_Nudt20"/>
    <property type="match status" value="1"/>
</dbReference>
<dbReference type="AlphaFoldDB" id="A0A7S0YNN9"/>
<evidence type="ECO:0000256" key="1">
    <source>
        <dbReference type="ARBA" id="ARBA00001936"/>
    </source>
</evidence>
<dbReference type="PANTHER" id="PTHR23114:SF17">
    <property type="entry name" value="M7GPPPN-MRNA HYDROLASE"/>
    <property type="match status" value="1"/>
</dbReference>
<dbReference type="EMBL" id="HBFN01007069">
    <property type="protein sequence ID" value="CAD8785642.1"/>
    <property type="molecule type" value="Transcribed_RNA"/>
</dbReference>
<evidence type="ECO:0000256" key="3">
    <source>
        <dbReference type="ARBA" id="ARBA00005279"/>
    </source>
</evidence>
<accession>A0A7S0YNN9</accession>